<dbReference type="EMBL" id="CM003611">
    <property type="protein sequence ID" value="KYP60873.1"/>
    <property type="molecule type" value="Genomic_DNA"/>
</dbReference>
<dbReference type="PANTHER" id="PTHR11439:SF467">
    <property type="entry name" value="INTEGRASE CATALYTIC DOMAIN-CONTAINING PROTEIN"/>
    <property type="match status" value="1"/>
</dbReference>
<sequence>EEESDVSKVPYVSTIGSLMYAMVCTRPDIAHAVGIASRFLSNLGKEHWEGVKWILRYLKGTLVVCLCFKRNNLSLQLFTLGGIDVSWKSKVQGKVALSIVEAEYVATLELAKEMIWLKNFLKELGKEQDDSPLFSDSQSAICVLLKIQSFIPYASTLN</sequence>
<dbReference type="AlphaFoldDB" id="A0A151T1E0"/>
<gene>
    <name evidence="1" type="ORF">KK1_023289</name>
</gene>
<name>A0A151T1E0_CAJCA</name>
<dbReference type="STRING" id="3821.A0A151T1E0"/>
<proteinExistence type="predicted"/>
<organism evidence="1 2">
    <name type="scientific">Cajanus cajan</name>
    <name type="common">Pigeon pea</name>
    <name type="synonym">Cajanus indicus</name>
    <dbReference type="NCBI Taxonomy" id="3821"/>
    <lineage>
        <taxon>Eukaryota</taxon>
        <taxon>Viridiplantae</taxon>
        <taxon>Streptophyta</taxon>
        <taxon>Embryophyta</taxon>
        <taxon>Tracheophyta</taxon>
        <taxon>Spermatophyta</taxon>
        <taxon>Magnoliopsida</taxon>
        <taxon>eudicotyledons</taxon>
        <taxon>Gunneridae</taxon>
        <taxon>Pentapetalae</taxon>
        <taxon>rosids</taxon>
        <taxon>fabids</taxon>
        <taxon>Fabales</taxon>
        <taxon>Fabaceae</taxon>
        <taxon>Papilionoideae</taxon>
        <taxon>50 kb inversion clade</taxon>
        <taxon>NPAAA clade</taxon>
        <taxon>indigoferoid/millettioid clade</taxon>
        <taxon>Phaseoleae</taxon>
        <taxon>Cajanus</taxon>
    </lineage>
</organism>
<dbReference type="Proteomes" id="UP000075243">
    <property type="component" value="Chromosome 9"/>
</dbReference>
<dbReference type="PANTHER" id="PTHR11439">
    <property type="entry name" value="GAG-POL-RELATED RETROTRANSPOSON"/>
    <property type="match status" value="1"/>
</dbReference>
<dbReference type="CDD" id="cd09272">
    <property type="entry name" value="RNase_HI_RT_Ty1"/>
    <property type="match status" value="1"/>
</dbReference>
<evidence type="ECO:0000313" key="2">
    <source>
        <dbReference type="Proteomes" id="UP000075243"/>
    </source>
</evidence>
<accession>A0A151T1E0</accession>
<reference evidence="1 2" key="1">
    <citation type="journal article" date="2012" name="Nat. Biotechnol.">
        <title>Draft genome sequence of pigeonpea (Cajanus cajan), an orphan legume crop of resource-poor farmers.</title>
        <authorList>
            <person name="Varshney R.K."/>
            <person name="Chen W."/>
            <person name="Li Y."/>
            <person name="Bharti A.K."/>
            <person name="Saxena R.K."/>
            <person name="Schlueter J.A."/>
            <person name="Donoghue M.T."/>
            <person name="Azam S."/>
            <person name="Fan G."/>
            <person name="Whaley A.M."/>
            <person name="Farmer A.D."/>
            <person name="Sheridan J."/>
            <person name="Iwata A."/>
            <person name="Tuteja R."/>
            <person name="Penmetsa R.V."/>
            <person name="Wu W."/>
            <person name="Upadhyaya H.D."/>
            <person name="Yang S.P."/>
            <person name="Shah T."/>
            <person name="Saxena K.B."/>
            <person name="Michael T."/>
            <person name="McCombie W.R."/>
            <person name="Yang B."/>
            <person name="Zhang G."/>
            <person name="Yang H."/>
            <person name="Wang J."/>
            <person name="Spillane C."/>
            <person name="Cook D.R."/>
            <person name="May G.D."/>
            <person name="Xu X."/>
            <person name="Jackson S.A."/>
        </authorList>
    </citation>
    <scope>NUCLEOTIDE SEQUENCE [LARGE SCALE GENOMIC DNA]</scope>
    <source>
        <strain evidence="2">cv. Asha</strain>
    </source>
</reference>
<protein>
    <submittedName>
        <fullName evidence="1">Retrovirus-related Pol polyprotein from transposon TNT 1-94</fullName>
    </submittedName>
</protein>
<keyword evidence="2" id="KW-1185">Reference proteome</keyword>
<feature type="non-terminal residue" evidence="1">
    <location>
        <position position="1"/>
    </location>
</feature>
<evidence type="ECO:0000313" key="1">
    <source>
        <dbReference type="EMBL" id="KYP60873.1"/>
    </source>
</evidence>
<dbReference type="Gramene" id="C.cajan_22624.t">
    <property type="protein sequence ID" value="C.cajan_22624.t"/>
    <property type="gene ID" value="C.cajan_22624"/>
</dbReference>